<evidence type="ECO:0000313" key="2">
    <source>
        <dbReference type="Proteomes" id="UP001311232"/>
    </source>
</evidence>
<gene>
    <name evidence="1" type="ORF">CRENBAI_008924</name>
</gene>
<protein>
    <submittedName>
        <fullName evidence="1">Uncharacterized protein</fullName>
    </submittedName>
</protein>
<organism evidence="1 2">
    <name type="scientific">Crenichthys baileyi</name>
    <name type="common">White River springfish</name>
    <dbReference type="NCBI Taxonomy" id="28760"/>
    <lineage>
        <taxon>Eukaryota</taxon>
        <taxon>Metazoa</taxon>
        <taxon>Chordata</taxon>
        <taxon>Craniata</taxon>
        <taxon>Vertebrata</taxon>
        <taxon>Euteleostomi</taxon>
        <taxon>Actinopterygii</taxon>
        <taxon>Neopterygii</taxon>
        <taxon>Teleostei</taxon>
        <taxon>Neoteleostei</taxon>
        <taxon>Acanthomorphata</taxon>
        <taxon>Ovalentaria</taxon>
        <taxon>Atherinomorphae</taxon>
        <taxon>Cyprinodontiformes</taxon>
        <taxon>Goodeidae</taxon>
        <taxon>Crenichthys</taxon>
    </lineage>
</organism>
<sequence>MYPPLMNLADERQASAIDLWVQQQMVEALRNLSDVLKVLPSPLLLEEMDQEAAQHQGHQGGCLFLVPQLQLSLLTVLVSPVAPLAVRHRNHKAASTLVPWDLPDTSTPFCCLLEVLSPEPSSALHSRDSHATTSLFTSPAFCCRGIHFFLFPMQSWDNFRAFVCNNEASWVYSCSTLPIVACSEHCSSGPSDASTHATESLIHVPEFCDESPHDHVPDFPKRVCS</sequence>
<comment type="caution">
    <text evidence="1">The sequence shown here is derived from an EMBL/GenBank/DDBJ whole genome shotgun (WGS) entry which is preliminary data.</text>
</comment>
<dbReference type="Proteomes" id="UP001311232">
    <property type="component" value="Unassembled WGS sequence"/>
</dbReference>
<dbReference type="EMBL" id="JAHHUM010002323">
    <property type="protein sequence ID" value="KAK5604838.1"/>
    <property type="molecule type" value="Genomic_DNA"/>
</dbReference>
<reference evidence="1 2" key="1">
    <citation type="submission" date="2021-06" db="EMBL/GenBank/DDBJ databases">
        <authorList>
            <person name="Palmer J.M."/>
        </authorList>
    </citation>
    <scope>NUCLEOTIDE SEQUENCE [LARGE SCALE GENOMIC DNA]</scope>
    <source>
        <strain evidence="1 2">MEX-2019</strain>
        <tissue evidence="1">Muscle</tissue>
    </source>
</reference>
<name>A0AAV9R4Y9_9TELE</name>
<accession>A0AAV9R4Y9</accession>
<dbReference type="AlphaFoldDB" id="A0AAV9R4Y9"/>
<evidence type="ECO:0000313" key="1">
    <source>
        <dbReference type="EMBL" id="KAK5604838.1"/>
    </source>
</evidence>
<proteinExistence type="predicted"/>
<keyword evidence="2" id="KW-1185">Reference proteome</keyword>